<dbReference type="SUPFAM" id="SSF56300">
    <property type="entry name" value="Metallo-dependent phosphatases"/>
    <property type="match status" value="1"/>
</dbReference>
<comment type="pathway">
    <text evidence="4">Carbohydrate biosynthesis; gluconeogenesis.</text>
</comment>
<gene>
    <name evidence="4" type="primary">fbp</name>
    <name evidence="5" type="ORF">D1B17_11185</name>
</gene>
<dbReference type="Gene3D" id="3.60.21.10">
    <property type="match status" value="1"/>
</dbReference>
<keyword evidence="2 4" id="KW-0464">Manganese</keyword>
<name>A0A386PX76_9LACO</name>
<evidence type="ECO:0000313" key="6">
    <source>
        <dbReference type="Proteomes" id="UP000267208"/>
    </source>
</evidence>
<dbReference type="Pfam" id="PF06874">
    <property type="entry name" value="FBPase_2"/>
    <property type="match status" value="1"/>
</dbReference>
<comment type="similarity">
    <text evidence="4">Belongs to the FBPase class 3 family.</text>
</comment>
<dbReference type="EMBL" id="CP031933">
    <property type="protein sequence ID" value="AYE39160.1"/>
    <property type="molecule type" value="Genomic_DNA"/>
</dbReference>
<evidence type="ECO:0000256" key="2">
    <source>
        <dbReference type="ARBA" id="ARBA00023211"/>
    </source>
</evidence>
<dbReference type="InterPro" id="IPR009164">
    <property type="entry name" value="FBPtase_class3"/>
</dbReference>
<dbReference type="GO" id="GO:0042132">
    <property type="term" value="F:fructose 1,6-bisphosphate 1-phosphatase activity"/>
    <property type="evidence" value="ECO:0007669"/>
    <property type="project" value="UniProtKB-UniRule"/>
</dbReference>
<evidence type="ECO:0000313" key="5">
    <source>
        <dbReference type="EMBL" id="AYE39160.1"/>
    </source>
</evidence>
<proteinExistence type="inferred from homology"/>
<dbReference type="OrthoDB" id="9779903at2"/>
<keyword evidence="3 4" id="KW-0119">Carbohydrate metabolism</keyword>
<evidence type="ECO:0000256" key="3">
    <source>
        <dbReference type="ARBA" id="ARBA00023277"/>
    </source>
</evidence>
<evidence type="ECO:0000256" key="1">
    <source>
        <dbReference type="ARBA" id="ARBA00022801"/>
    </source>
</evidence>
<comment type="catalytic activity">
    <reaction evidence="4">
        <text>beta-D-fructose 1,6-bisphosphate + H2O = beta-D-fructose 6-phosphate + phosphate</text>
        <dbReference type="Rhea" id="RHEA:11064"/>
        <dbReference type="ChEBI" id="CHEBI:15377"/>
        <dbReference type="ChEBI" id="CHEBI:32966"/>
        <dbReference type="ChEBI" id="CHEBI:43474"/>
        <dbReference type="ChEBI" id="CHEBI:57634"/>
        <dbReference type="EC" id="3.1.3.11"/>
    </reaction>
</comment>
<keyword evidence="6" id="KW-1185">Reference proteome</keyword>
<dbReference type="PIRSF" id="PIRSF000906">
    <property type="entry name" value="FBPtase_Bacill"/>
    <property type="match status" value="1"/>
</dbReference>
<protein>
    <recommendedName>
        <fullName evidence="4">Fructose-1,6-bisphosphatase class 3</fullName>
        <shortName evidence="4">FBPase class 3</shortName>
        <ecNumber evidence="4">3.1.3.11</ecNumber>
    </recommendedName>
    <alternativeName>
        <fullName evidence="4">D-fructose-1,6-bisphosphate 1-phosphohydrolase class 3</fullName>
    </alternativeName>
</protein>
<organism evidence="5 6">
    <name type="scientific">Companilactobacillus zhachilii</name>
    <dbReference type="NCBI Taxonomy" id="2304606"/>
    <lineage>
        <taxon>Bacteria</taxon>
        <taxon>Bacillati</taxon>
        <taxon>Bacillota</taxon>
        <taxon>Bacilli</taxon>
        <taxon>Lactobacillales</taxon>
        <taxon>Lactobacillaceae</taxon>
        <taxon>Companilactobacillus</taxon>
    </lineage>
</organism>
<reference evidence="6" key="1">
    <citation type="submission" date="2018-08" db="EMBL/GenBank/DDBJ databases">
        <title>Genome of Lactobacillus sp. HBUAS52074.</title>
        <authorList>
            <person name="Guo Z."/>
            <person name="Zhang Z.D."/>
        </authorList>
    </citation>
    <scope>NUCLEOTIDE SEQUENCE [LARGE SCALE GENOMIC DNA]</scope>
    <source>
        <strain evidence="6">HBUAS52074</strain>
    </source>
</reference>
<keyword evidence="1 4" id="KW-0378">Hydrolase</keyword>
<dbReference type="AlphaFoldDB" id="A0A386PX76"/>
<dbReference type="Proteomes" id="UP000267208">
    <property type="component" value="Chromosome"/>
</dbReference>
<dbReference type="HAMAP" id="MF_01854">
    <property type="entry name" value="FBPase_class3"/>
    <property type="match status" value="1"/>
</dbReference>
<dbReference type="KEGG" id="lzh:D1B17_11185"/>
<dbReference type="EC" id="3.1.3.11" evidence="4"/>
<dbReference type="UniPathway" id="UPA00138"/>
<dbReference type="GO" id="GO:0006094">
    <property type="term" value="P:gluconeogenesis"/>
    <property type="evidence" value="ECO:0007669"/>
    <property type="project" value="UniProtKB-UniRule"/>
</dbReference>
<sequence length="642" mass="73875">MRGLYNKMTKEFKNKSEIKSEIINLSAILSLPKGTEAFVSDVHGEYDEFAHIMRNGSGNTKQKIAELFTGRLTPASQKKLAFLIYYPSEILKRTKAKIGDDDELNQWYMDTFNNLIEVLRYTANKYTRSKVRKAISPEFVYITEELLYADVNAETKQYYYQDIMNSIVSLQEADDFIIATCHSIQRLVVDHVHIIGDIYDRGPHPDYIIEHLARHWQNFDFQWGNHDILWMGSIAGSKLCMLNLLRICARYDNLAILQDAYGIDLSSVMTLAKKYYQPLQSFNPKSDTGEIISAEKKTQDNCVQQAAAIMQFKLEGAAIKRNPDFQMENRLLLDKLSQDRKTITLNNQTYPIQDGCFQLVDWKNPYELTIEETAVLEDLIQQFIHSPKLNKHIKYLVDNGSMYLKYNDNLLLHGCIPVDEKGQLQSLTIAGKSYAGRQLFDYFDQKIRTALKSPTTTDSFTTDIIWYLWTGKMSPLFGKDKMTTFERYFIDNDSLHIEKLNPYYSLRKEEWFADQLLKEFGLNDDGHIINGHTPVKAGTSPIMANGKIFVIDGGMSKPYHKTTGIGGYTLLSNSYGLQLVTHEPFTTRAKAIEEMKDVVSTKRVIEQSVKRKLVSETDIGQKIKKQMNELILELGRLQKREN</sequence>
<accession>A0A386PX76</accession>
<comment type="cofactor">
    <cofactor evidence="4">
        <name>Mn(2+)</name>
        <dbReference type="ChEBI" id="CHEBI:29035"/>
    </cofactor>
</comment>
<dbReference type="InterPro" id="IPR029052">
    <property type="entry name" value="Metallo-depent_PP-like"/>
</dbReference>
<evidence type="ECO:0000256" key="4">
    <source>
        <dbReference type="HAMAP-Rule" id="MF_01854"/>
    </source>
</evidence>